<evidence type="ECO:0000313" key="3">
    <source>
        <dbReference type="Proteomes" id="UP000229641"/>
    </source>
</evidence>
<comment type="caution">
    <text evidence="2">The sequence shown here is derived from an EMBL/GenBank/DDBJ whole genome shotgun (WGS) entry which is preliminary data.</text>
</comment>
<accession>A0A2H0LZ28</accession>
<name>A0A2H0LZ28_9BACT</name>
<feature type="transmembrane region" description="Helical" evidence="1">
    <location>
        <begin position="220"/>
        <end position="242"/>
    </location>
</feature>
<keyword evidence="1" id="KW-0472">Membrane</keyword>
<evidence type="ECO:0000256" key="1">
    <source>
        <dbReference type="SAM" id="Phobius"/>
    </source>
</evidence>
<dbReference type="AlphaFoldDB" id="A0A2H0LZ28"/>
<organism evidence="2 3">
    <name type="scientific">Candidatus Ghiorseimicrobium undicola</name>
    <dbReference type="NCBI Taxonomy" id="1974746"/>
    <lineage>
        <taxon>Bacteria</taxon>
        <taxon>Pseudomonadati</taxon>
        <taxon>Candidatus Omnitrophota</taxon>
        <taxon>Candidatus Ghiorseimicrobium</taxon>
    </lineage>
</organism>
<proteinExistence type="predicted"/>
<keyword evidence="1" id="KW-0812">Transmembrane</keyword>
<protein>
    <submittedName>
        <fullName evidence="2">Uncharacterized protein</fullName>
    </submittedName>
</protein>
<sequence>MAKISVKYTFIILFLILLSGIFVIILSGKAPKNLFCALDIGTHRIPLEMIDLFGQDTIGQTFKPNFDNLFKISVFISTKGATPDARVVFHLRRADKREDIFRKELTVSELRPQRNNFYLIGPDPVAAEGFHYHIQFSPVTGIKDKKLYFYFELLDKKASGSVRLGIWRSNYYESLREGELMINHAPQKGSFLAFRTYNTWNKDIKDVIRQIKARLLIDKAFFVFYAALLLLIIACLIVNVIAVKRLNR</sequence>
<gene>
    <name evidence="2" type="ORF">COV72_02140</name>
</gene>
<keyword evidence="1" id="KW-1133">Transmembrane helix</keyword>
<dbReference type="Proteomes" id="UP000229641">
    <property type="component" value="Unassembled WGS sequence"/>
</dbReference>
<feature type="transmembrane region" description="Helical" evidence="1">
    <location>
        <begin position="6"/>
        <end position="26"/>
    </location>
</feature>
<dbReference type="EMBL" id="PCWA01000030">
    <property type="protein sequence ID" value="PIQ89636.1"/>
    <property type="molecule type" value="Genomic_DNA"/>
</dbReference>
<reference evidence="2 3" key="1">
    <citation type="submission" date="2017-09" db="EMBL/GenBank/DDBJ databases">
        <title>Depth-based differentiation of microbial function through sediment-hosted aquifers and enrichment of novel symbionts in the deep terrestrial subsurface.</title>
        <authorList>
            <person name="Probst A.J."/>
            <person name="Ladd B."/>
            <person name="Jarett J.K."/>
            <person name="Geller-Mcgrath D.E."/>
            <person name="Sieber C.M."/>
            <person name="Emerson J.B."/>
            <person name="Anantharaman K."/>
            <person name="Thomas B.C."/>
            <person name="Malmstrom R."/>
            <person name="Stieglmeier M."/>
            <person name="Klingl A."/>
            <person name="Woyke T."/>
            <person name="Ryan C.M."/>
            <person name="Banfield J.F."/>
        </authorList>
    </citation>
    <scope>NUCLEOTIDE SEQUENCE [LARGE SCALE GENOMIC DNA]</scope>
    <source>
        <strain evidence="2">CG11_big_fil_rev_8_21_14_0_20_42_13</strain>
    </source>
</reference>
<evidence type="ECO:0000313" key="2">
    <source>
        <dbReference type="EMBL" id="PIQ89636.1"/>
    </source>
</evidence>